<keyword evidence="1" id="KW-0732">Signal</keyword>
<accession>A0ABR3K664</accession>
<evidence type="ECO:0000256" key="1">
    <source>
        <dbReference type="SAM" id="SignalP"/>
    </source>
</evidence>
<sequence length="445" mass="50400">MDKRMLAFHEYLFSIIFLFSLTNNTEFSSAAPLSVLSQEGVRALLGRPCDPYLSFPLPVNSRQYVSCETSKASKIQKSSSHKGIWEIKQCLIGMRYDALRRCCLKNSNDNTYKTKNLKSQAQIAVKNAKTGSSSLIPCFSEKQKPCDDGVDRFTDTQQMNSSKNCPFGQFYNEGNKSCIDLGNLRYLFALVPIMPRPAVYRPFIPGRNIPSYVYPPVLQNFNYFAPPFLPGTGAAPQRIPAQIILLGEIIDWPSFGGGGGGDFRALCRWWNVVFILKETDSPGITDFCQTMKKDYLLTKKYSKGIFFGELFPCNNAVVPYLVFSRPSAVKRCKQKVCKSLVFQLIKHHCSAKRPLSRQRAFNRSTTFGGSGAETVQVCFCWDKNTAGCFCCIGWKLLANRQPCRLLHGAERVYQYLSQNLFTVQWFRKNKRRDSNFTVGEIPNLN</sequence>
<proteinExistence type="predicted"/>
<name>A0ABR3K664_TRISP</name>
<protein>
    <submittedName>
        <fullName evidence="2">Major capsid protein</fullName>
    </submittedName>
</protein>
<organism evidence="2 3">
    <name type="scientific">Trichinella spiralis</name>
    <name type="common">Trichina worm</name>
    <dbReference type="NCBI Taxonomy" id="6334"/>
    <lineage>
        <taxon>Eukaryota</taxon>
        <taxon>Metazoa</taxon>
        <taxon>Ecdysozoa</taxon>
        <taxon>Nematoda</taxon>
        <taxon>Enoplea</taxon>
        <taxon>Dorylaimia</taxon>
        <taxon>Trichinellida</taxon>
        <taxon>Trichinellidae</taxon>
        <taxon>Trichinella</taxon>
    </lineage>
</organism>
<gene>
    <name evidence="2" type="ORF">TSPI_05455</name>
</gene>
<keyword evidence="3" id="KW-1185">Reference proteome</keyword>
<comment type="caution">
    <text evidence="2">The sequence shown here is derived from an EMBL/GenBank/DDBJ whole genome shotgun (WGS) entry which is preliminary data.</text>
</comment>
<evidence type="ECO:0000313" key="2">
    <source>
        <dbReference type="EMBL" id="KAL1230819.1"/>
    </source>
</evidence>
<reference evidence="2 3" key="1">
    <citation type="submission" date="2024-07" db="EMBL/GenBank/DDBJ databases">
        <title>Enhanced genomic and transcriptomic resources for Trichinella pseudospiralis and T. spiralis underpin the discovery of pronounced molecular differences between stages and species.</title>
        <authorList>
            <person name="Pasi K.K."/>
            <person name="La Rosa G."/>
            <person name="Gomez-Morales M.A."/>
            <person name="Tosini F."/>
            <person name="Sumanam S."/>
            <person name="Young N.D."/>
            <person name="Chang B.C."/>
            <person name="Robin G.B."/>
        </authorList>
    </citation>
    <scope>NUCLEOTIDE SEQUENCE [LARGE SCALE GENOMIC DNA]</scope>
    <source>
        <strain evidence="2">ISS534</strain>
    </source>
</reference>
<feature type="chain" id="PRO_5046111990" evidence="1">
    <location>
        <begin position="31"/>
        <end position="445"/>
    </location>
</feature>
<dbReference type="EMBL" id="JBEUSY010000468">
    <property type="protein sequence ID" value="KAL1230819.1"/>
    <property type="molecule type" value="Genomic_DNA"/>
</dbReference>
<feature type="signal peptide" evidence="1">
    <location>
        <begin position="1"/>
        <end position="30"/>
    </location>
</feature>
<dbReference type="Proteomes" id="UP001558632">
    <property type="component" value="Unassembled WGS sequence"/>
</dbReference>
<evidence type="ECO:0000313" key="3">
    <source>
        <dbReference type="Proteomes" id="UP001558632"/>
    </source>
</evidence>